<organism evidence="1 2">
    <name type="scientific">Rhodoplanes roseus</name>
    <dbReference type="NCBI Taxonomy" id="29409"/>
    <lineage>
        <taxon>Bacteria</taxon>
        <taxon>Pseudomonadati</taxon>
        <taxon>Pseudomonadota</taxon>
        <taxon>Alphaproteobacteria</taxon>
        <taxon>Hyphomicrobiales</taxon>
        <taxon>Nitrobacteraceae</taxon>
        <taxon>Rhodoplanes</taxon>
    </lineage>
</organism>
<reference evidence="1 2" key="1">
    <citation type="submission" date="2017-07" db="EMBL/GenBank/DDBJ databases">
        <title>Draft Genome Sequences of Select Purple Nonsulfur Bacteria.</title>
        <authorList>
            <person name="Lasarre B."/>
            <person name="Mckinlay J.B."/>
        </authorList>
    </citation>
    <scope>NUCLEOTIDE SEQUENCE [LARGE SCALE GENOMIC DNA]</scope>
    <source>
        <strain evidence="1 2">DSM 5909</strain>
    </source>
</reference>
<dbReference type="AlphaFoldDB" id="A0A327L2V3"/>
<dbReference type="Pfam" id="PF04214">
    <property type="entry name" value="DUF411"/>
    <property type="match status" value="1"/>
</dbReference>
<dbReference type="OrthoDB" id="14727at2"/>
<accession>A0A327L2V3</accession>
<dbReference type="Proteomes" id="UP000249130">
    <property type="component" value="Unassembled WGS sequence"/>
</dbReference>
<keyword evidence="2" id="KW-1185">Reference proteome</keyword>
<comment type="caution">
    <text evidence="1">The sequence shown here is derived from an EMBL/GenBank/DDBJ whole genome shotgun (WGS) entry which is preliminary data.</text>
</comment>
<dbReference type="EMBL" id="NPEX01000033">
    <property type="protein sequence ID" value="RAI44821.1"/>
    <property type="molecule type" value="Genomic_DNA"/>
</dbReference>
<dbReference type="InterPro" id="IPR007332">
    <property type="entry name" value="DUF411"/>
</dbReference>
<evidence type="ECO:0000313" key="2">
    <source>
        <dbReference type="Proteomes" id="UP000249130"/>
    </source>
</evidence>
<sequence length="138" mass="14754">MGSLGIYVAQGTPVLKVYKDRACGCCRKWASHIEDAGIAVRVVDADDMIAIKRRLGVPDDLQSCHTAEISGYVIEGHVPAAAVKRLLSEAPEARLLAVPGMPAGSPGMEDSTPEIYDIVLVGPRDSWSFGRFRGATTE</sequence>
<dbReference type="SUPFAM" id="SSF52833">
    <property type="entry name" value="Thioredoxin-like"/>
    <property type="match status" value="1"/>
</dbReference>
<dbReference type="InterPro" id="IPR036249">
    <property type="entry name" value="Thioredoxin-like_sf"/>
</dbReference>
<protein>
    <submittedName>
        <fullName evidence="1">Metal-binding protein</fullName>
    </submittedName>
</protein>
<name>A0A327L2V3_9BRAD</name>
<gene>
    <name evidence="1" type="ORF">CH341_07205</name>
</gene>
<evidence type="ECO:0000313" key="1">
    <source>
        <dbReference type="EMBL" id="RAI44821.1"/>
    </source>
</evidence>
<proteinExistence type="predicted"/>